<comment type="caution">
    <text evidence="2">The sequence shown here is derived from an EMBL/GenBank/DDBJ whole genome shotgun (WGS) entry which is preliminary data.</text>
</comment>
<proteinExistence type="predicted"/>
<name>A0A232ELT3_9HYME</name>
<dbReference type="EMBL" id="NNAY01003504">
    <property type="protein sequence ID" value="OXU19315.1"/>
    <property type="molecule type" value="Genomic_DNA"/>
</dbReference>
<sequence>MSHRIRQCNARVVIPEIKLFQEDYACLDVAIVVYSFQGFAGGEKPLHDGSEYVYNVGNIFSGSASDEDDDDNEEEEKKEEEEDYDGPYELWEADLRYLKGIFGSALILVRCGAKSVGKEAARASAKIMDDVVNENRPFRKVRK</sequence>
<gene>
    <name evidence="2" type="ORF">TSAR_015601</name>
</gene>
<evidence type="ECO:0000313" key="3">
    <source>
        <dbReference type="Proteomes" id="UP000215335"/>
    </source>
</evidence>
<reference evidence="2 3" key="1">
    <citation type="journal article" date="2017" name="Curr. Biol.">
        <title>The Evolution of Venom by Co-option of Single-Copy Genes.</title>
        <authorList>
            <person name="Martinson E.O."/>
            <person name="Mrinalini"/>
            <person name="Kelkar Y.D."/>
            <person name="Chang C.H."/>
            <person name="Werren J.H."/>
        </authorList>
    </citation>
    <scope>NUCLEOTIDE SEQUENCE [LARGE SCALE GENOMIC DNA]</scope>
    <source>
        <strain evidence="2 3">Alberta</strain>
        <tissue evidence="2">Whole body</tissue>
    </source>
</reference>
<evidence type="ECO:0000313" key="2">
    <source>
        <dbReference type="EMBL" id="OXU19315.1"/>
    </source>
</evidence>
<evidence type="ECO:0000256" key="1">
    <source>
        <dbReference type="SAM" id="MobiDB-lite"/>
    </source>
</evidence>
<dbReference type="AlphaFoldDB" id="A0A232ELT3"/>
<organism evidence="2 3">
    <name type="scientific">Trichomalopsis sarcophagae</name>
    <dbReference type="NCBI Taxonomy" id="543379"/>
    <lineage>
        <taxon>Eukaryota</taxon>
        <taxon>Metazoa</taxon>
        <taxon>Ecdysozoa</taxon>
        <taxon>Arthropoda</taxon>
        <taxon>Hexapoda</taxon>
        <taxon>Insecta</taxon>
        <taxon>Pterygota</taxon>
        <taxon>Neoptera</taxon>
        <taxon>Endopterygota</taxon>
        <taxon>Hymenoptera</taxon>
        <taxon>Apocrita</taxon>
        <taxon>Proctotrupomorpha</taxon>
        <taxon>Chalcidoidea</taxon>
        <taxon>Pteromalidae</taxon>
        <taxon>Pteromalinae</taxon>
        <taxon>Trichomalopsis</taxon>
    </lineage>
</organism>
<keyword evidence="3" id="KW-1185">Reference proteome</keyword>
<accession>A0A232ELT3</accession>
<feature type="region of interest" description="Disordered" evidence="1">
    <location>
        <begin position="61"/>
        <end position="85"/>
    </location>
</feature>
<dbReference type="Proteomes" id="UP000215335">
    <property type="component" value="Unassembled WGS sequence"/>
</dbReference>
<protein>
    <submittedName>
        <fullName evidence="2">Uncharacterized protein</fullName>
    </submittedName>
</protein>
<feature type="compositionally biased region" description="Acidic residues" evidence="1">
    <location>
        <begin position="65"/>
        <end position="85"/>
    </location>
</feature>